<dbReference type="SMART" id="SM00271">
    <property type="entry name" value="DnaJ"/>
    <property type="match status" value="1"/>
</dbReference>
<feature type="domain" description="J" evidence="11">
    <location>
        <begin position="223"/>
        <end position="287"/>
    </location>
</feature>
<dbReference type="SUPFAM" id="SSF48452">
    <property type="entry name" value="TPR-like"/>
    <property type="match status" value="1"/>
</dbReference>
<keyword evidence="13" id="KW-1185">Reference proteome</keyword>
<dbReference type="Proteomes" id="UP000053237">
    <property type="component" value="Unassembled WGS sequence"/>
</dbReference>
<dbReference type="InterPro" id="IPR018253">
    <property type="entry name" value="DnaJ_domain_CS"/>
</dbReference>
<dbReference type="OrthoDB" id="2423701at2759"/>
<evidence type="ECO:0000256" key="4">
    <source>
        <dbReference type="ARBA" id="ARBA00022803"/>
    </source>
</evidence>
<dbReference type="Pfam" id="PF00226">
    <property type="entry name" value="DnaJ"/>
    <property type="match status" value="1"/>
</dbReference>
<comment type="subunit">
    <text evidence="6">Monomer. Homodimer. Forms a complex composed of HOP and chaperones HSP70 and HSP90; the interaction is stronger in the absence of ATP. Interacts (via TPR 1, 2, 3, 7, 8 and 9 repeats) with HSP70 (via C-terminus); the interaction is direct and is stronger in the absence of ATP. Interacts (via TPR 4, 5 and 6 repeats) with HSP90 (via C-terminus); the interaction is direct.</text>
</comment>
<dbReference type="PROSITE" id="PS00636">
    <property type="entry name" value="DNAJ_1"/>
    <property type="match status" value="1"/>
</dbReference>
<dbReference type="SMART" id="SM00028">
    <property type="entry name" value="TPR"/>
    <property type="match status" value="3"/>
</dbReference>
<feature type="repeat" description="TPR" evidence="9">
    <location>
        <begin position="17"/>
        <end position="50"/>
    </location>
</feature>
<dbReference type="PANTHER" id="PTHR15606">
    <property type="entry name" value="DNAJ HOMOLOG SUBFAMILY C MEMBER 8/LIPOPOLYSACCHARIDE SPECIFIC RESPONSE-7-RELATED"/>
    <property type="match status" value="1"/>
</dbReference>
<evidence type="ECO:0000256" key="8">
    <source>
        <dbReference type="ARBA" id="ARBA00076447"/>
    </source>
</evidence>
<dbReference type="AlphaFoldDB" id="A0A024GFL6"/>
<evidence type="ECO:0000256" key="6">
    <source>
        <dbReference type="ARBA" id="ARBA00066016"/>
    </source>
</evidence>
<dbReference type="STRING" id="65357.A0A024GFL6"/>
<dbReference type="Gene3D" id="1.25.40.10">
    <property type="entry name" value="Tetratricopeptide repeat domain"/>
    <property type="match status" value="1"/>
</dbReference>
<dbReference type="PROSITE" id="PS50005">
    <property type="entry name" value="TPR"/>
    <property type="match status" value="2"/>
</dbReference>
<organism evidence="12 13">
    <name type="scientific">Albugo candida</name>
    <dbReference type="NCBI Taxonomy" id="65357"/>
    <lineage>
        <taxon>Eukaryota</taxon>
        <taxon>Sar</taxon>
        <taxon>Stramenopiles</taxon>
        <taxon>Oomycota</taxon>
        <taxon>Peronosporomycetes</taxon>
        <taxon>Albuginales</taxon>
        <taxon>Albuginaceae</taxon>
        <taxon>Albugo</taxon>
    </lineage>
</organism>
<gene>
    <name evidence="12" type="ORF">BN9_064430</name>
</gene>
<comment type="caution">
    <text evidence="12">The sequence shown here is derived from an EMBL/GenBank/DDBJ whole genome shotgun (WGS) entry which is preliminary data.</text>
</comment>
<evidence type="ECO:0000256" key="9">
    <source>
        <dbReference type="PROSITE-ProRule" id="PRU00339"/>
    </source>
</evidence>
<dbReference type="FunFam" id="1.25.40.10:FF:000020">
    <property type="entry name" value="Stress-induced phosphoprotein 1"/>
    <property type="match status" value="1"/>
</dbReference>
<comment type="function">
    <text evidence="5">Acts as a co-chaperone and mediates the association of the chaperones HSP70 and HSP90 probably facilitating substrate transfer from HSP70 to HSP90. Stimulates HSP70 ATPase activity and, in contrast, inhibits HSP90 ATPase activity.</text>
</comment>
<evidence type="ECO:0000256" key="7">
    <source>
        <dbReference type="ARBA" id="ARBA00074766"/>
    </source>
</evidence>
<dbReference type="PRINTS" id="PR00625">
    <property type="entry name" value="JDOMAIN"/>
</dbReference>
<protein>
    <recommendedName>
        <fullName evidence="7">Hsp70-Hsp90 organising protein</fullName>
    </recommendedName>
    <alternativeName>
        <fullName evidence="8">Stress-inducible protein 1</fullName>
    </alternativeName>
</protein>
<evidence type="ECO:0000256" key="5">
    <source>
        <dbReference type="ARBA" id="ARBA00056105"/>
    </source>
</evidence>
<name>A0A024GFL6_9STRA</name>
<feature type="compositionally biased region" description="Basic and acidic residues" evidence="10">
    <location>
        <begin position="390"/>
        <end position="403"/>
    </location>
</feature>
<evidence type="ECO:0000256" key="1">
    <source>
        <dbReference type="ARBA" id="ARBA00004496"/>
    </source>
</evidence>
<dbReference type="CDD" id="cd06257">
    <property type="entry name" value="DnaJ"/>
    <property type="match status" value="1"/>
</dbReference>
<evidence type="ECO:0000256" key="2">
    <source>
        <dbReference type="ARBA" id="ARBA00022490"/>
    </source>
</evidence>
<proteinExistence type="predicted"/>
<dbReference type="SUPFAM" id="SSF46565">
    <property type="entry name" value="Chaperone J-domain"/>
    <property type="match status" value="1"/>
</dbReference>
<dbReference type="GO" id="GO:0005737">
    <property type="term" value="C:cytoplasm"/>
    <property type="evidence" value="ECO:0007669"/>
    <property type="project" value="UniProtKB-SubCell"/>
</dbReference>
<dbReference type="Gene3D" id="1.10.287.110">
    <property type="entry name" value="DnaJ domain"/>
    <property type="match status" value="1"/>
</dbReference>
<keyword evidence="4 9" id="KW-0802">TPR repeat</keyword>
<keyword evidence="3" id="KW-0677">Repeat</keyword>
<keyword evidence="2" id="KW-0963">Cytoplasm</keyword>
<reference evidence="12 13" key="1">
    <citation type="submission" date="2012-05" db="EMBL/GenBank/DDBJ databases">
        <title>Recombination and specialization in a pathogen metapopulation.</title>
        <authorList>
            <person name="Gardiner A."/>
            <person name="Kemen E."/>
            <person name="Schultz-Larsen T."/>
            <person name="MacLean D."/>
            <person name="Van Oosterhout C."/>
            <person name="Jones J.D.G."/>
        </authorList>
    </citation>
    <scope>NUCLEOTIDE SEQUENCE [LARGE SCALE GENOMIC DNA]</scope>
    <source>
        <strain evidence="12 13">Ac Nc2</strain>
    </source>
</reference>
<dbReference type="EMBL" id="CAIX01000100">
    <property type="protein sequence ID" value="CCI45546.1"/>
    <property type="molecule type" value="Genomic_DNA"/>
</dbReference>
<dbReference type="InterPro" id="IPR036869">
    <property type="entry name" value="J_dom_sf"/>
</dbReference>
<dbReference type="InParanoid" id="A0A024GFL6"/>
<evidence type="ECO:0000259" key="11">
    <source>
        <dbReference type="PROSITE" id="PS50076"/>
    </source>
</evidence>
<dbReference type="PROSITE" id="PS50076">
    <property type="entry name" value="DNAJ_2"/>
    <property type="match status" value="1"/>
</dbReference>
<dbReference type="Pfam" id="PF13181">
    <property type="entry name" value="TPR_8"/>
    <property type="match status" value="1"/>
</dbReference>
<dbReference type="InterPro" id="IPR019734">
    <property type="entry name" value="TPR_rpt"/>
</dbReference>
<dbReference type="InterPro" id="IPR042858">
    <property type="entry name" value="DNAJC8"/>
</dbReference>
<dbReference type="InterPro" id="IPR011990">
    <property type="entry name" value="TPR-like_helical_dom_sf"/>
</dbReference>
<evidence type="ECO:0000313" key="12">
    <source>
        <dbReference type="EMBL" id="CCI45546.1"/>
    </source>
</evidence>
<sequence>MTEEVSISITLEAIVQAENFKTQGNEYLQSKEYLQAIDCYTNAIELNPENAIYYSNRSAAFLSLGDARSKALHDAEKCIQLDPMWWKGYSRKGAAEHALGRFDDARATYLKGLQVDPENACGLAEAAEQVYKAGQEHHERMKKLRPQQQENACSVSTQPIDTDAVISPKKDPENDLMSEFMSQVEELENGKRRKKLTSNTDFGTSEGQLVRLLQPHFQWINLNPYRVLMLEPEATEDDIKQHYRKISTLVHPDKCFHPQAREAFEEVKKAYNVLLNNDRRKTFSQLIQTTRTRVEKEHRQKLKKGAVELEPLDQSIEKAVLKAFADMEKRRLNIQKREVAQRRREAFQNEEEELKLTEGFKREKSWAQEDRRENRVGNWRDFQKVNKRRKEGDLHFRQGDTRGQDTQNGVADNEAYKKAWR</sequence>
<dbReference type="InterPro" id="IPR001623">
    <property type="entry name" value="DnaJ_domain"/>
</dbReference>
<evidence type="ECO:0000256" key="10">
    <source>
        <dbReference type="SAM" id="MobiDB-lite"/>
    </source>
</evidence>
<dbReference type="Pfam" id="PF13414">
    <property type="entry name" value="TPR_11"/>
    <property type="match status" value="1"/>
</dbReference>
<comment type="subcellular location">
    <subcellularLocation>
        <location evidence="1">Cytoplasm</location>
    </subcellularLocation>
</comment>
<accession>A0A024GFL6</accession>
<dbReference type="PANTHER" id="PTHR15606:SF4">
    <property type="entry name" value="DNAJ HOMOLOG SUBFAMILY C MEMBER 8"/>
    <property type="match status" value="1"/>
</dbReference>
<feature type="region of interest" description="Disordered" evidence="10">
    <location>
        <begin position="383"/>
        <end position="421"/>
    </location>
</feature>
<evidence type="ECO:0000313" key="13">
    <source>
        <dbReference type="Proteomes" id="UP000053237"/>
    </source>
</evidence>
<evidence type="ECO:0000256" key="3">
    <source>
        <dbReference type="ARBA" id="ARBA00022737"/>
    </source>
</evidence>
<feature type="repeat" description="TPR" evidence="9">
    <location>
        <begin position="86"/>
        <end position="119"/>
    </location>
</feature>
<dbReference type="GO" id="GO:0005634">
    <property type="term" value="C:nucleus"/>
    <property type="evidence" value="ECO:0007669"/>
    <property type="project" value="TreeGrafter"/>
</dbReference>